<feature type="domain" description="AB hydrolase-1" evidence="1">
    <location>
        <begin position="22"/>
        <end position="122"/>
    </location>
</feature>
<dbReference type="Pfam" id="PF00561">
    <property type="entry name" value="Abhydrolase_1"/>
    <property type="match status" value="1"/>
</dbReference>
<reference evidence="2 3" key="1">
    <citation type="submission" date="2023-06" db="EMBL/GenBank/DDBJ databases">
        <authorList>
            <person name="Oyuntsetseg B."/>
            <person name="Kim S.B."/>
        </authorList>
    </citation>
    <scope>NUCLEOTIDE SEQUENCE [LARGE SCALE GENOMIC DNA]</scope>
    <source>
        <strain evidence="2 3">2-15</strain>
    </source>
</reference>
<dbReference type="RefSeq" id="WP_285970385.1">
    <property type="nucleotide sequence ID" value="NZ_CP127294.1"/>
</dbReference>
<name>A0A9Y2MWF8_9PSEU</name>
<gene>
    <name evidence="2" type="ORF">QRX50_02555</name>
</gene>
<dbReference type="EMBL" id="CP127294">
    <property type="protein sequence ID" value="WIX79703.1"/>
    <property type="molecule type" value="Genomic_DNA"/>
</dbReference>
<protein>
    <submittedName>
        <fullName evidence="2">Alpha/beta hydrolase</fullName>
    </submittedName>
</protein>
<dbReference type="Gene3D" id="3.40.50.1820">
    <property type="entry name" value="alpha/beta hydrolase"/>
    <property type="match status" value="1"/>
</dbReference>
<dbReference type="GO" id="GO:0016787">
    <property type="term" value="F:hydrolase activity"/>
    <property type="evidence" value="ECO:0007669"/>
    <property type="project" value="UniProtKB-KW"/>
</dbReference>
<keyword evidence="2" id="KW-0378">Hydrolase</keyword>
<sequence length="262" mass="28248">MATVTVNGGQQVHFVDYGGDGPAVLLLHSFMMDIDMWEPQVESFGADYRLIAIDERGHGGTPADDDFDYWDVARDAFGVLDHLGIERAAVIGTSQGGFIALRMALLAPERVTALAVLGTSAEREAEGTATVYRHLIAAWLEAGPEPLVDGIATFCLGDYEASAWKTKWLKLPGEKFQRIMETLVSRDSVLERAGEIQVPALVLHGSGDNEYPMARAESLVAALPNAEPLVTVVSGAHFLSLTHASDVQPHLKKFLEAHAAGK</sequence>
<evidence type="ECO:0000313" key="3">
    <source>
        <dbReference type="Proteomes" id="UP001236014"/>
    </source>
</evidence>
<keyword evidence="3" id="KW-1185">Reference proteome</keyword>
<dbReference type="SUPFAM" id="SSF53474">
    <property type="entry name" value="alpha/beta-Hydrolases"/>
    <property type="match status" value="1"/>
</dbReference>
<accession>A0A9Y2MWF8</accession>
<dbReference type="GO" id="GO:0016020">
    <property type="term" value="C:membrane"/>
    <property type="evidence" value="ECO:0007669"/>
    <property type="project" value="TreeGrafter"/>
</dbReference>
<evidence type="ECO:0000259" key="1">
    <source>
        <dbReference type="Pfam" id="PF00561"/>
    </source>
</evidence>
<dbReference type="InterPro" id="IPR050266">
    <property type="entry name" value="AB_hydrolase_sf"/>
</dbReference>
<dbReference type="AlphaFoldDB" id="A0A9Y2MWF8"/>
<proteinExistence type="predicted"/>
<dbReference type="PANTHER" id="PTHR43798">
    <property type="entry name" value="MONOACYLGLYCEROL LIPASE"/>
    <property type="match status" value="1"/>
</dbReference>
<dbReference type="Proteomes" id="UP001236014">
    <property type="component" value="Chromosome"/>
</dbReference>
<dbReference type="PANTHER" id="PTHR43798:SF33">
    <property type="entry name" value="HYDROLASE, PUTATIVE (AFU_ORTHOLOGUE AFUA_2G14860)-RELATED"/>
    <property type="match status" value="1"/>
</dbReference>
<organism evidence="2 3">
    <name type="scientific">Amycolatopsis carbonis</name>
    <dbReference type="NCBI Taxonomy" id="715471"/>
    <lineage>
        <taxon>Bacteria</taxon>
        <taxon>Bacillati</taxon>
        <taxon>Actinomycetota</taxon>
        <taxon>Actinomycetes</taxon>
        <taxon>Pseudonocardiales</taxon>
        <taxon>Pseudonocardiaceae</taxon>
        <taxon>Amycolatopsis</taxon>
    </lineage>
</organism>
<dbReference type="PRINTS" id="PR00111">
    <property type="entry name" value="ABHYDROLASE"/>
</dbReference>
<dbReference type="KEGG" id="acab:QRX50_02555"/>
<dbReference type="InterPro" id="IPR000073">
    <property type="entry name" value="AB_hydrolase_1"/>
</dbReference>
<dbReference type="InterPro" id="IPR029058">
    <property type="entry name" value="AB_hydrolase_fold"/>
</dbReference>
<evidence type="ECO:0000313" key="2">
    <source>
        <dbReference type="EMBL" id="WIX79703.1"/>
    </source>
</evidence>